<gene>
    <name evidence="2" type="ORF">H5410_001223</name>
</gene>
<keyword evidence="1" id="KW-0812">Transmembrane</keyword>
<name>A0A9J6AYZ2_SOLCO</name>
<reference evidence="2 3" key="1">
    <citation type="submission" date="2020-09" db="EMBL/GenBank/DDBJ databases">
        <title>De no assembly of potato wild relative species, Solanum commersonii.</title>
        <authorList>
            <person name="Cho K."/>
        </authorList>
    </citation>
    <scope>NUCLEOTIDE SEQUENCE [LARGE SCALE GENOMIC DNA]</scope>
    <source>
        <strain evidence="2">LZ3.2</strain>
        <tissue evidence="2">Leaf</tissue>
    </source>
</reference>
<dbReference type="Proteomes" id="UP000824120">
    <property type="component" value="Chromosome 1"/>
</dbReference>
<feature type="transmembrane region" description="Helical" evidence="1">
    <location>
        <begin position="54"/>
        <end position="74"/>
    </location>
</feature>
<comment type="caution">
    <text evidence="2">The sequence shown here is derived from an EMBL/GenBank/DDBJ whole genome shotgun (WGS) entry which is preliminary data.</text>
</comment>
<dbReference type="EMBL" id="JACXVP010000001">
    <property type="protein sequence ID" value="KAG5629506.1"/>
    <property type="molecule type" value="Genomic_DNA"/>
</dbReference>
<dbReference type="AlphaFoldDB" id="A0A9J6AYZ2"/>
<keyword evidence="1" id="KW-1133">Transmembrane helix</keyword>
<protein>
    <submittedName>
        <fullName evidence="2">Uncharacterized protein</fullName>
    </submittedName>
</protein>
<proteinExistence type="predicted"/>
<sequence>MTHNTMKDLRCTPLPQGKNCQHCGKNWIIFNERHLDVIQDFDIGQQTPGRRCSILLTLLLTIYSLLIPILLLAFT</sequence>
<organism evidence="2 3">
    <name type="scientific">Solanum commersonii</name>
    <name type="common">Commerson's wild potato</name>
    <name type="synonym">Commerson's nightshade</name>
    <dbReference type="NCBI Taxonomy" id="4109"/>
    <lineage>
        <taxon>Eukaryota</taxon>
        <taxon>Viridiplantae</taxon>
        <taxon>Streptophyta</taxon>
        <taxon>Embryophyta</taxon>
        <taxon>Tracheophyta</taxon>
        <taxon>Spermatophyta</taxon>
        <taxon>Magnoliopsida</taxon>
        <taxon>eudicotyledons</taxon>
        <taxon>Gunneridae</taxon>
        <taxon>Pentapetalae</taxon>
        <taxon>asterids</taxon>
        <taxon>lamiids</taxon>
        <taxon>Solanales</taxon>
        <taxon>Solanaceae</taxon>
        <taxon>Solanoideae</taxon>
        <taxon>Solaneae</taxon>
        <taxon>Solanum</taxon>
    </lineage>
</organism>
<evidence type="ECO:0000313" key="2">
    <source>
        <dbReference type="EMBL" id="KAG5629506.1"/>
    </source>
</evidence>
<keyword evidence="3" id="KW-1185">Reference proteome</keyword>
<evidence type="ECO:0000313" key="3">
    <source>
        <dbReference type="Proteomes" id="UP000824120"/>
    </source>
</evidence>
<accession>A0A9J6AYZ2</accession>
<keyword evidence="1" id="KW-0472">Membrane</keyword>
<evidence type="ECO:0000256" key="1">
    <source>
        <dbReference type="SAM" id="Phobius"/>
    </source>
</evidence>